<dbReference type="SMART" id="SM00855">
    <property type="entry name" value="PGAM"/>
    <property type="match status" value="1"/>
</dbReference>
<dbReference type="CDD" id="cd07067">
    <property type="entry name" value="HP_PGM_like"/>
    <property type="match status" value="1"/>
</dbReference>
<evidence type="ECO:0008006" key="3">
    <source>
        <dbReference type="Google" id="ProtNLM"/>
    </source>
</evidence>
<dbReference type="EMBL" id="JANCYW010000004">
    <property type="protein sequence ID" value="KAK4535246.1"/>
    <property type="molecule type" value="Genomic_DNA"/>
</dbReference>
<reference evidence="1 2" key="1">
    <citation type="submission" date="2022-07" db="EMBL/GenBank/DDBJ databases">
        <title>Genome-wide signatures of adaptation to extreme environments.</title>
        <authorList>
            <person name="Cho C.H."/>
            <person name="Yoon H.S."/>
        </authorList>
    </citation>
    <scope>NUCLEOTIDE SEQUENCE [LARGE SCALE GENOMIC DNA]</scope>
    <source>
        <strain evidence="1 2">DBV 063 E5</strain>
    </source>
</reference>
<name>A0AAV9IT33_CYACA</name>
<comment type="caution">
    <text evidence="1">The sequence shown here is derived from an EMBL/GenBank/DDBJ whole genome shotgun (WGS) entry which is preliminary data.</text>
</comment>
<sequence length="247" mass="28021">MGTADERRERRVYVARHGERLDHVDADWARTAAYPHDPPLTARGRRQAHELGVWLQQQRHANVRYILASPFARTVETADCVAEVLQLPVWREHGVSEWLHEAWFYPDGPQLMPVHALQRRCPRLLVPKADDNVVHLSIMRPQYPESAHQMAQRCAYTAQALTQRYRQGDMLIVAHGISVEYVIKGLCGPDTTVNWVTYCSLSECIESTAAAVDGDADAPGLSKWRLGLHCETAHLSEPEDPQTVRYV</sequence>
<dbReference type="InterPro" id="IPR051710">
    <property type="entry name" value="Phosphatase_SH3-domain"/>
</dbReference>
<dbReference type="PANTHER" id="PTHR16469:SF27">
    <property type="entry name" value="UBIQUITIN-ASSOCIATED AND SH3 DOMAIN-CONTAINING BA-RELATED"/>
    <property type="match status" value="1"/>
</dbReference>
<protein>
    <recommendedName>
        <fullName evidence="3">Phosphoglycerate mutase</fullName>
    </recommendedName>
</protein>
<dbReference type="PANTHER" id="PTHR16469">
    <property type="entry name" value="UBIQUITIN-ASSOCIATED AND SH3 DOMAIN-CONTAINING BA-RELATED"/>
    <property type="match status" value="1"/>
</dbReference>
<dbReference type="Proteomes" id="UP001301350">
    <property type="component" value="Unassembled WGS sequence"/>
</dbReference>
<gene>
    <name evidence="1" type="ORF">CDCA_CDCA04G1271</name>
</gene>
<evidence type="ECO:0000313" key="1">
    <source>
        <dbReference type="EMBL" id="KAK4535246.1"/>
    </source>
</evidence>
<dbReference type="InterPro" id="IPR029033">
    <property type="entry name" value="His_PPase_superfam"/>
</dbReference>
<evidence type="ECO:0000313" key="2">
    <source>
        <dbReference type="Proteomes" id="UP001301350"/>
    </source>
</evidence>
<dbReference type="Gene3D" id="3.40.50.1240">
    <property type="entry name" value="Phosphoglycerate mutase-like"/>
    <property type="match status" value="1"/>
</dbReference>
<accession>A0AAV9IT33</accession>
<keyword evidence="2" id="KW-1185">Reference proteome</keyword>
<dbReference type="Pfam" id="PF00300">
    <property type="entry name" value="His_Phos_1"/>
    <property type="match status" value="1"/>
</dbReference>
<dbReference type="SUPFAM" id="SSF53254">
    <property type="entry name" value="Phosphoglycerate mutase-like"/>
    <property type="match status" value="1"/>
</dbReference>
<dbReference type="InterPro" id="IPR013078">
    <property type="entry name" value="His_Pase_superF_clade-1"/>
</dbReference>
<dbReference type="AlphaFoldDB" id="A0AAV9IT33"/>
<organism evidence="1 2">
    <name type="scientific">Cyanidium caldarium</name>
    <name type="common">Red alga</name>
    <dbReference type="NCBI Taxonomy" id="2771"/>
    <lineage>
        <taxon>Eukaryota</taxon>
        <taxon>Rhodophyta</taxon>
        <taxon>Bangiophyceae</taxon>
        <taxon>Cyanidiales</taxon>
        <taxon>Cyanidiaceae</taxon>
        <taxon>Cyanidium</taxon>
    </lineage>
</organism>
<proteinExistence type="predicted"/>